<name>A0A1U8PYQ9_GOSHI</name>
<dbReference type="PANTHER" id="PTHR33067:SF39">
    <property type="entry name" value="TRANSCRIPTION FACTOR INTERACTOR AND REGULATOR CCHC(ZN) FAMILY"/>
    <property type="match status" value="1"/>
</dbReference>
<dbReference type="PaxDb" id="3635-A0A1U8PYQ9"/>
<dbReference type="InterPro" id="IPR021109">
    <property type="entry name" value="Peptidase_aspartic_dom_sf"/>
</dbReference>
<reference evidence="1" key="1">
    <citation type="journal article" date="2020" name="Nat. Genet.">
        <title>Genomic diversifications of five Gossypium allopolyploid species and their impact on cotton improvement.</title>
        <authorList>
            <person name="Chen Z.J."/>
            <person name="Sreedasyam A."/>
            <person name="Ando A."/>
            <person name="Song Q."/>
            <person name="De Santiago L.M."/>
            <person name="Hulse-Kemp A.M."/>
            <person name="Ding M."/>
            <person name="Ye W."/>
            <person name="Kirkbride R.C."/>
            <person name="Jenkins J."/>
            <person name="Plott C."/>
            <person name="Lovell J."/>
            <person name="Lin Y.M."/>
            <person name="Vaughn R."/>
            <person name="Liu B."/>
            <person name="Simpson S."/>
            <person name="Scheffler B.E."/>
            <person name="Wen L."/>
            <person name="Saski C.A."/>
            <person name="Grover C.E."/>
            <person name="Hu G."/>
            <person name="Conover J.L."/>
            <person name="Carlson J.W."/>
            <person name="Shu S."/>
            <person name="Boston L.B."/>
            <person name="Williams M."/>
            <person name="Peterson D.G."/>
            <person name="McGee K."/>
            <person name="Jones D.C."/>
            <person name="Wendel J.F."/>
            <person name="Stelly D.M."/>
            <person name="Grimwood J."/>
            <person name="Schmutz J."/>
        </authorList>
    </citation>
    <scope>NUCLEOTIDE SEQUENCE [LARGE SCALE GENOMIC DNA]</scope>
    <source>
        <strain evidence="1">cv. TM-1</strain>
    </source>
</reference>
<dbReference type="KEGG" id="ghi:107963040"/>
<sequence length="306" mass="34711">MKDPESFTIPCSIDNHYLGKALFNLGANINLMLLSTFIKLGIGHMKPTAVTLQLVDQSLAQPEGKIKDILVHVDKFIFLTNFIILDCEADKEDKEECHTVDVLDDLIKEEFNYRSTILSEEFAMTSNDEFLDNCESMIEANNIELRNGWQIESLDLANRTAPIFKPSIDKALALELKPLSIHFKYVFLGANNTLLVIVSTTLDIAYKTQLGISPYPLVFGKACHFPVELEHKAIWAIKQVNMDYEAARKKRLLDITELEEIRQNAYDNAAIYKEKTKQGHDRIICSDNLLRSTSFIIQIETKIAPG</sequence>
<dbReference type="RefSeq" id="XP_016755128.1">
    <property type="nucleotide sequence ID" value="XM_016899639.1"/>
</dbReference>
<protein>
    <submittedName>
        <fullName evidence="2">Uncharacterized protein</fullName>
    </submittedName>
</protein>
<dbReference type="CDD" id="cd00303">
    <property type="entry name" value="retropepsin_like"/>
    <property type="match status" value="1"/>
</dbReference>
<dbReference type="Proteomes" id="UP000818029">
    <property type="component" value="Chromosome A06"/>
</dbReference>
<dbReference type="PANTHER" id="PTHR33067">
    <property type="entry name" value="RNA-DIRECTED DNA POLYMERASE-RELATED"/>
    <property type="match status" value="1"/>
</dbReference>
<proteinExistence type="predicted"/>
<gene>
    <name evidence="2" type="primary">LOC107963040</name>
</gene>
<dbReference type="GeneID" id="107963040"/>
<evidence type="ECO:0000313" key="2">
    <source>
        <dbReference type="RefSeq" id="XP_016755128.1"/>
    </source>
</evidence>
<dbReference type="Gene3D" id="2.40.70.10">
    <property type="entry name" value="Acid Proteases"/>
    <property type="match status" value="1"/>
</dbReference>
<keyword evidence="1" id="KW-1185">Reference proteome</keyword>
<accession>A0A1U8PYQ9</accession>
<dbReference type="AlphaFoldDB" id="A0A1U8PYQ9"/>
<organism evidence="1 2">
    <name type="scientific">Gossypium hirsutum</name>
    <name type="common">Upland cotton</name>
    <name type="synonym">Gossypium mexicanum</name>
    <dbReference type="NCBI Taxonomy" id="3635"/>
    <lineage>
        <taxon>Eukaryota</taxon>
        <taxon>Viridiplantae</taxon>
        <taxon>Streptophyta</taxon>
        <taxon>Embryophyta</taxon>
        <taxon>Tracheophyta</taxon>
        <taxon>Spermatophyta</taxon>
        <taxon>Magnoliopsida</taxon>
        <taxon>eudicotyledons</taxon>
        <taxon>Gunneridae</taxon>
        <taxon>Pentapetalae</taxon>
        <taxon>rosids</taxon>
        <taxon>malvids</taxon>
        <taxon>Malvales</taxon>
        <taxon>Malvaceae</taxon>
        <taxon>Malvoideae</taxon>
        <taxon>Gossypium</taxon>
    </lineage>
</organism>
<evidence type="ECO:0000313" key="1">
    <source>
        <dbReference type="Proteomes" id="UP000818029"/>
    </source>
</evidence>
<reference evidence="2" key="2">
    <citation type="submission" date="2025-08" db="UniProtKB">
        <authorList>
            <consortium name="RefSeq"/>
        </authorList>
    </citation>
    <scope>IDENTIFICATION</scope>
</reference>